<reference evidence="2 3" key="1">
    <citation type="submission" date="2019-09" db="EMBL/GenBank/DDBJ databases">
        <title>Taxonomic organization of the family Brucellaceae based on a phylogenomic approach.</title>
        <authorList>
            <person name="Leclercq S."/>
            <person name="Cloeckaert A."/>
            <person name="Zygmunt M.S."/>
        </authorList>
    </citation>
    <scope>NUCLEOTIDE SEQUENCE [LARGE SCALE GENOMIC DNA]</scope>
    <source>
        <strain evidence="2 3">CCUG 34461</strain>
    </source>
</reference>
<dbReference type="EMBL" id="WBWX01000023">
    <property type="protein sequence ID" value="KAB2789575.1"/>
    <property type="molecule type" value="Genomic_DNA"/>
</dbReference>
<keyword evidence="1" id="KW-1133">Transmembrane helix</keyword>
<dbReference type="AlphaFoldDB" id="A0A6I0DGN3"/>
<keyword evidence="1" id="KW-0472">Membrane</keyword>
<proteinExistence type="predicted"/>
<protein>
    <submittedName>
        <fullName evidence="2">Uncharacterized protein</fullName>
    </submittedName>
</protein>
<dbReference type="Proteomes" id="UP000441102">
    <property type="component" value="Unassembled WGS sequence"/>
</dbReference>
<evidence type="ECO:0000313" key="2">
    <source>
        <dbReference type="EMBL" id="KAB2789575.1"/>
    </source>
</evidence>
<feature type="transmembrane region" description="Helical" evidence="1">
    <location>
        <begin position="29"/>
        <end position="47"/>
    </location>
</feature>
<gene>
    <name evidence="2" type="ORF">F9L06_25845</name>
</gene>
<organism evidence="2 3">
    <name type="scientific">Brucella anthropi</name>
    <name type="common">Ochrobactrum anthropi</name>
    <dbReference type="NCBI Taxonomy" id="529"/>
    <lineage>
        <taxon>Bacteria</taxon>
        <taxon>Pseudomonadati</taxon>
        <taxon>Pseudomonadota</taxon>
        <taxon>Alphaproteobacteria</taxon>
        <taxon>Hyphomicrobiales</taxon>
        <taxon>Brucellaceae</taxon>
        <taxon>Brucella/Ochrobactrum group</taxon>
        <taxon>Brucella</taxon>
    </lineage>
</organism>
<evidence type="ECO:0000256" key="1">
    <source>
        <dbReference type="SAM" id="Phobius"/>
    </source>
</evidence>
<accession>A0A6I0DGN3</accession>
<sequence>MVYLYLLAAVVGAIIYAVSKGYRPLSRLLLSLLAFVALSAVVTYGIVQIGDRPLEGSRIVDPSE</sequence>
<evidence type="ECO:0000313" key="3">
    <source>
        <dbReference type="Proteomes" id="UP000441102"/>
    </source>
</evidence>
<keyword evidence="1" id="KW-0812">Transmembrane</keyword>
<dbReference type="RefSeq" id="WP_038595174.1">
    <property type="nucleotide sequence ID" value="NZ_WBWX01000023.1"/>
</dbReference>
<comment type="caution">
    <text evidence="2">The sequence shown here is derived from an EMBL/GenBank/DDBJ whole genome shotgun (WGS) entry which is preliminary data.</text>
</comment>
<dbReference type="KEGG" id="oah:DR92_4546"/>
<name>A0A6I0DGN3_BRUAN</name>